<keyword evidence="2" id="KW-1185">Reference proteome</keyword>
<name>A0A9P7XR61_9FUNG</name>
<accession>A0A9P7XR61</accession>
<evidence type="ECO:0000313" key="1">
    <source>
        <dbReference type="EMBL" id="KAG9064469.1"/>
    </source>
</evidence>
<sequence length="71" mass="7677">MNFNITMAIRRSSAVVNRPDEVFMSNTVIDLRDVPVPIEAVEVEMEEPAPDLTLALAPAEEQPVTAAADPA</sequence>
<dbReference type="Proteomes" id="UP000707451">
    <property type="component" value="Unassembled WGS sequence"/>
</dbReference>
<organism evidence="1 2">
    <name type="scientific">Linnemannia hyalina</name>
    <dbReference type="NCBI Taxonomy" id="64524"/>
    <lineage>
        <taxon>Eukaryota</taxon>
        <taxon>Fungi</taxon>
        <taxon>Fungi incertae sedis</taxon>
        <taxon>Mucoromycota</taxon>
        <taxon>Mortierellomycotina</taxon>
        <taxon>Mortierellomycetes</taxon>
        <taxon>Mortierellales</taxon>
        <taxon>Mortierellaceae</taxon>
        <taxon>Linnemannia</taxon>
    </lineage>
</organism>
<dbReference type="EMBL" id="JAHRHY010000014">
    <property type="protein sequence ID" value="KAG9064469.1"/>
    <property type="molecule type" value="Genomic_DNA"/>
</dbReference>
<evidence type="ECO:0000313" key="2">
    <source>
        <dbReference type="Proteomes" id="UP000707451"/>
    </source>
</evidence>
<comment type="caution">
    <text evidence="1">The sequence shown here is derived from an EMBL/GenBank/DDBJ whole genome shotgun (WGS) entry which is preliminary data.</text>
</comment>
<reference evidence="1" key="1">
    <citation type="submission" date="2021-06" db="EMBL/GenBank/DDBJ databases">
        <title>Genome Sequence of Mortierella hyaline Strain SCG-10, a Cold-Adapted, Nitrate-Reducing Fungus Isolated from Soil in Minnesota, USA.</title>
        <authorList>
            <person name="Aldossari N."/>
        </authorList>
    </citation>
    <scope>NUCLEOTIDE SEQUENCE</scope>
    <source>
        <strain evidence="1">SCG-10</strain>
    </source>
</reference>
<protein>
    <submittedName>
        <fullName evidence="1">Uncharacterized protein</fullName>
    </submittedName>
</protein>
<proteinExistence type="predicted"/>
<gene>
    <name evidence="1" type="ORF">KI688_003659</name>
</gene>
<dbReference type="AlphaFoldDB" id="A0A9P7XR61"/>